<organism evidence="2 3">
    <name type="scientific">Thraustotheca clavata</name>
    <dbReference type="NCBI Taxonomy" id="74557"/>
    <lineage>
        <taxon>Eukaryota</taxon>
        <taxon>Sar</taxon>
        <taxon>Stramenopiles</taxon>
        <taxon>Oomycota</taxon>
        <taxon>Saprolegniomycetes</taxon>
        <taxon>Saprolegniales</taxon>
        <taxon>Achlyaceae</taxon>
        <taxon>Thraustotheca</taxon>
    </lineage>
</organism>
<evidence type="ECO:0000313" key="2">
    <source>
        <dbReference type="EMBL" id="OQS02723.1"/>
    </source>
</evidence>
<protein>
    <recommendedName>
        <fullName evidence="1">C2CD3 N-terminal C2 domain-containing protein</fullName>
    </recommendedName>
</protein>
<proteinExistence type="predicted"/>
<evidence type="ECO:0000259" key="1">
    <source>
        <dbReference type="Pfam" id="PF25339"/>
    </source>
</evidence>
<dbReference type="STRING" id="74557.A0A1V9ZXH3"/>
<gene>
    <name evidence="2" type="ORF">THRCLA_04934</name>
</gene>
<reference evidence="2 3" key="1">
    <citation type="journal article" date="2014" name="Genome Biol. Evol.">
        <title>The secreted proteins of Achlya hypogyna and Thraustotheca clavata identify the ancestral oomycete secretome and reveal gene acquisitions by horizontal gene transfer.</title>
        <authorList>
            <person name="Misner I."/>
            <person name="Blouin N."/>
            <person name="Leonard G."/>
            <person name="Richards T.A."/>
            <person name="Lane C.E."/>
        </authorList>
    </citation>
    <scope>NUCLEOTIDE SEQUENCE [LARGE SCALE GENOMIC DNA]</scope>
    <source>
        <strain evidence="2 3">ATCC 34112</strain>
    </source>
</reference>
<dbReference type="Pfam" id="PF25339">
    <property type="entry name" value="C2_C2CD3_N"/>
    <property type="match status" value="1"/>
</dbReference>
<dbReference type="InterPro" id="IPR057537">
    <property type="entry name" value="C2_C2CD3_N"/>
</dbReference>
<feature type="domain" description="C2CD3 N-terminal C2" evidence="1">
    <location>
        <begin position="12"/>
        <end position="107"/>
    </location>
</feature>
<dbReference type="Proteomes" id="UP000243217">
    <property type="component" value="Unassembled WGS sequence"/>
</dbReference>
<dbReference type="AlphaFoldDB" id="A0A1V9ZXH3"/>
<keyword evidence="3" id="KW-1185">Reference proteome</keyword>
<dbReference type="EMBL" id="JNBS01001088">
    <property type="protein sequence ID" value="OQS02723.1"/>
    <property type="molecule type" value="Genomic_DNA"/>
</dbReference>
<accession>A0A1V9ZXH3</accession>
<sequence>MPHEGTIIALGSLPPHVDGPVMGYVRVRVHVNVANASPLSWLVRIRWWGTVAMNQLGDVLREGQVLCFPVNVSKERFQKYVNDMGPLRFDVVNKDSHQVFGFAEIPLSWTDLETMGKQIEADISGNSGMDSI</sequence>
<evidence type="ECO:0000313" key="3">
    <source>
        <dbReference type="Proteomes" id="UP000243217"/>
    </source>
</evidence>
<name>A0A1V9ZXH3_9STRA</name>
<dbReference type="OrthoDB" id="79771at2759"/>
<comment type="caution">
    <text evidence="2">The sequence shown here is derived from an EMBL/GenBank/DDBJ whole genome shotgun (WGS) entry which is preliminary data.</text>
</comment>